<dbReference type="Proteomes" id="UP000238430">
    <property type="component" value="Unassembled WGS sequence"/>
</dbReference>
<name>A0A2T1N6J8_9FLAO</name>
<keyword evidence="3" id="KW-1185">Reference proteome</keyword>
<dbReference type="AlphaFoldDB" id="A0A2T1N6J8"/>
<keyword evidence="1" id="KW-0732">Signal</keyword>
<dbReference type="RefSeq" id="WP_106680803.1">
    <property type="nucleotide sequence ID" value="NZ_JACHWV010000002.1"/>
</dbReference>
<sequence>MKKFKLYLLVAICSLFVTFSFAQRSSYNIKNGFALGGGLTQFDIITDNFETKSNTGWLAHMSATVDIPHKWYNVSYGMQLSENKMSVNGFASALSSNFEPIDYKILTAQVAFLVHAKLAGPYLTLDFGPVLQYNSDLEFDDEGQEEWFVAEFDSLLAKDFVDITNFNVNGAVGLTAGFENFKIRGQYIYGFTNILGDLNDSNAANFTNKKFKGNQSMLTIALLITF</sequence>
<reference evidence="2 3" key="1">
    <citation type="submission" date="2018-03" db="EMBL/GenBank/DDBJ databases">
        <title>Mesoflavibacter sp. HG37 and Mesoflavibacter sp. HG96 sp.nov., two marine bacteria isolated from seawater of Western Pacific Ocean.</title>
        <authorList>
            <person name="Cheng H."/>
            <person name="Wu Y.-H."/>
            <person name="Guo L.-L."/>
            <person name="Xu X.-W."/>
        </authorList>
    </citation>
    <scope>NUCLEOTIDE SEQUENCE [LARGE SCALE GENOMIC DNA]</scope>
    <source>
        <strain evidence="2 3">KCTC 42117</strain>
    </source>
</reference>
<comment type="caution">
    <text evidence="2">The sequence shown here is derived from an EMBL/GenBank/DDBJ whole genome shotgun (WGS) entry which is preliminary data.</text>
</comment>
<dbReference type="EMBL" id="PXOT01000027">
    <property type="protein sequence ID" value="PSG87216.1"/>
    <property type="molecule type" value="Genomic_DNA"/>
</dbReference>
<feature type="signal peptide" evidence="1">
    <location>
        <begin position="1"/>
        <end position="22"/>
    </location>
</feature>
<feature type="chain" id="PRO_5015594099" description="Outer membrane protein beta-barrel domain-containing protein" evidence="1">
    <location>
        <begin position="23"/>
        <end position="226"/>
    </location>
</feature>
<accession>A0A2T1N6J8</accession>
<gene>
    <name evidence="2" type="ORF">C7H61_14015</name>
</gene>
<evidence type="ECO:0000313" key="2">
    <source>
        <dbReference type="EMBL" id="PSG87216.1"/>
    </source>
</evidence>
<evidence type="ECO:0008006" key="4">
    <source>
        <dbReference type="Google" id="ProtNLM"/>
    </source>
</evidence>
<dbReference type="OrthoDB" id="1143271at2"/>
<organism evidence="2 3">
    <name type="scientific">Mesoflavibacter zeaxanthinifaciens subsp. sabulilitoris</name>
    <dbReference type="NCBI Taxonomy" id="1520893"/>
    <lineage>
        <taxon>Bacteria</taxon>
        <taxon>Pseudomonadati</taxon>
        <taxon>Bacteroidota</taxon>
        <taxon>Flavobacteriia</taxon>
        <taxon>Flavobacteriales</taxon>
        <taxon>Flavobacteriaceae</taxon>
        <taxon>Mesoflavibacter</taxon>
    </lineage>
</organism>
<proteinExistence type="predicted"/>
<protein>
    <recommendedName>
        <fullName evidence="4">Outer membrane protein beta-barrel domain-containing protein</fullName>
    </recommendedName>
</protein>
<evidence type="ECO:0000256" key="1">
    <source>
        <dbReference type="SAM" id="SignalP"/>
    </source>
</evidence>
<evidence type="ECO:0000313" key="3">
    <source>
        <dbReference type="Proteomes" id="UP000238430"/>
    </source>
</evidence>